<sequence length="236" mass="27221">MVKKEKANNKVYKGVVEEIKNKIVSGELKKGQKLPPKRELAEKLSVSRASVREAMRALEVIGFIESKQGAGNYIKESFEDVLIEPLSMMFMLQQINAEEISELRRGLELEAAVLAAERADEEDILKLEHLIKEMSVTENEDRNVILDKEFHYTIAKASKNKMFLNILNVISELIDNFIKGIRKEILSKEENKERLLKVHSEIALAIRERNKMNVYKAMEKHCTIINENILLRTKKE</sequence>
<dbReference type="Gene3D" id="1.20.120.530">
    <property type="entry name" value="GntR ligand-binding domain-like"/>
    <property type="match status" value="1"/>
</dbReference>
<dbReference type="PRINTS" id="PR00035">
    <property type="entry name" value="HTHGNTR"/>
</dbReference>
<dbReference type="InterPro" id="IPR000524">
    <property type="entry name" value="Tscrpt_reg_HTH_GntR"/>
</dbReference>
<dbReference type="EMBL" id="FQVM01000004">
    <property type="protein sequence ID" value="SHE52753.1"/>
    <property type="molecule type" value="Genomic_DNA"/>
</dbReference>
<keyword evidence="1" id="KW-0805">Transcription regulation</keyword>
<protein>
    <submittedName>
        <fullName evidence="5">Transcriptional regulator, GntR family</fullName>
    </submittedName>
</protein>
<accession>A0A1M4U866</accession>
<dbReference type="InterPro" id="IPR036388">
    <property type="entry name" value="WH-like_DNA-bd_sf"/>
</dbReference>
<evidence type="ECO:0000256" key="2">
    <source>
        <dbReference type="ARBA" id="ARBA00023125"/>
    </source>
</evidence>
<dbReference type="PROSITE" id="PS50949">
    <property type="entry name" value="HTH_GNTR"/>
    <property type="match status" value="1"/>
</dbReference>
<dbReference type="Gene3D" id="1.10.10.10">
    <property type="entry name" value="Winged helix-like DNA-binding domain superfamily/Winged helix DNA-binding domain"/>
    <property type="match status" value="1"/>
</dbReference>
<dbReference type="SUPFAM" id="SSF46785">
    <property type="entry name" value="Winged helix' DNA-binding domain"/>
    <property type="match status" value="1"/>
</dbReference>
<keyword evidence="3" id="KW-0804">Transcription</keyword>
<organism evidence="5 6">
    <name type="scientific">Clostridium fallax</name>
    <dbReference type="NCBI Taxonomy" id="1533"/>
    <lineage>
        <taxon>Bacteria</taxon>
        <taxon>Bacillati</taxon>
        <taxon>Bacillota</taxon>
        <taxon>Clostridia</taxon>
        <taxon>Eubacteriales</taxon>
        <taxon>Clostridiaceae</taxon>
        <taxon>Clostridium</taxon>
    </lineage>
</organism>
<dbReference type="CDD" id="cd07377">
    <property type="entry name" value="WHTH_GntR"/>
    <property type="match status" value="1"/>
</dbReference>
<dbReference type="Pfam" id="PF00392">
    <property type="entry name" value="GntR"/>
    <property type="match status" value="1"/>
</dbReference>
<dbReference type="InterPro" id="IPR008920">
    <property type="entry name" value="TF_FadR/GntR_C"/>
</dbReference>
<dbReference type="GO" id="GO:0003677">
    <property type="term" value="F:DNA binding"/>
    <property type="evidence" value="ECO:0007669"/>
    <property type="project" value="UniProtKB-KW"/>
</dbReference>
<evidence type="ECO:0000256" key="1">
    <source>
        <dbReference type="ARBA" id="ARBA00023015"/>
    </source>
</evidence>
<dbReference type="InterPro" id="IPR011711">
    <property type="entry name" value="GntR_C"/>
</dbReference>
<name>A0A1M4U866_9CLOT</name>
<dbReference type="SMART" id="SM00345">
    <property type="entry name" value="HTH_GNTR"/>
    <property type="match status" value="1"/>
</dbReference>
<dbReference type="SMART" id="SM00895">
    <property type="entry name" value="FCD"/>
    <property type="match status" value="1"/>
</dbReference>
<dbReference type="RefSeq" id="WP_072893160.1">
    <property type="nucleotide sequence ID" value="NZ_FQVM01000004.1"/>
</dbReference>
<keyword evidence="6" id="KW-1185">Reference proteome</keyword>
<reference evidence="5 6" key="1">
    <citation type="submission" date="2016-11" db="EMBL/GenBank/DDBJ databases">
        <authorList>
            <person name="Jaros S."/>
            <person name="Januszkiewicz K."/>
            <person name="Wedrychowicz H."/>
        </authorList>
    </citation>
    <scope>NUCLEOTIDE SEQUENCE [LARGE SCALE GENOMIC DNA]</scope>
    <source>
        <strain evidence="5 6">DSM 2631</strain>
    </source>
</reference>
<evidence type="ECO:0000313" key="6">
    <source>
        <dbReference type="Proteomes" id="UP000184035"/>
    </source>
</evidence>
<dbReference type="AlphaFoldDB" id="A0A1M4U866"/>
<proteinExistence type="predicted"/>
<gene>
    <name evidence="5" type="ORF">SAMN05443638_10478</name>
</gene>
<keyword evidence="2" id="KW-0238">DNA-binding</keyword>
<evidence type="ECO:0000256" key="3">
    <source>
        <dbReference type="ARBA" id="ARBA00023163"/>
    </source>
</evidence>
<dbReference type="Pfam" id="PF07729">
    <property type="entry name" value="FCD"/>
    <property type="match status" value="1"/>
</dbReference>
<dbReference type="GO" id="GO:0003700">
    <property type="term" value="F:DNA-binding transcription factor activity"/>
    <property type="evidence" value="ECO:0007669"/>
    <property type="project" value="InterPro"/>
</dbReference>
<dbReference type="SUPFAM" id="SSF48008">
    <property type="entry name" value="GntR ligand-binding domain-like"/>
    <property type="match status" value="1"/>
</dbReference>
<evidence type="ECO:0000259" key="4">
    <source>
        <dbReference type="PROSITE" id="PS50949"/>
    </source>
</evidence>
<dbReference type="STRING" id="1533.SAMN05443638_10478"/>
<dbReference type="PANTHER" id="PTHR43537">
    <property type="entry name" value="TRANSCRIPTIONAL REGULATOR, GNTR FAMILY"/>
    <property type="match status" value="1"/>
</dbReference>
<dbReference type="OrthoDB" id="9799482at2"/>
<dbReference type="InterPro" id="IPR036390">
    <property type="entry name" value="WH_DNA-bd_sf"/>
</dbReference>
<evidence type="ECO:0000313" key="5">
    <source>
        <dbReference type="EMBL" id="SHE52753.1"/>
    </source>
</evidence>
<dbReference type="PANTHER" id="PTHR43537:SF43">
    <property type="entry name" value="GNTR-FAMILY TRANSCRIPTIONAL REGULATOR"/>
    <property type="match status" value="1"/>
</dbReference>
<feature type="domain" description="HTH gntR-type" evidence="4">
    <location>
        <begin position="9"/>
        <end position="77"/>
    </location>
</feature>
<dbReference type="Proteomes" id="UP000184035">
    <property type="component" value="Unassembled WGS sequence"/>
</dbReference>